<proteinExistence type="predicted"/>
<dbReference type="PANTHER" id="PTHR32305:SF15">
    <property type="entry name" value="PROTEIN RHSA-RELATED"/>
    <property type="match status" value="1"/>
</dbReference>
<dbReference type="PANTHER" id="PTHR32305">
    <property type="match status" value="1"/>
</dbReference>
<dbReference type="PATRIC" id="fig|1195236.3.peg.5338"/>
<evidence type="ECO:0000313" key="1">
    <source>
        <dbReference type="EMBL" id="EMS69249.1"/>
    </source>
</evidence>
<name>S0FJE8_RUMCE</name>
<comment type="caution">
    <text evidence="1">The sequence shown here is derived from an EMBL/GenBank/DDBJ whole genome shotgun (WGS) entry which is preliminary data.</text>
</comment>
<dbReference type="STRING" id="1195236.CTER_5200"/>
<gene>
    <name evidence="1" type="ORF">CTER_5200</name>
</gene>
<dbReference type="Proteomes" id="UP000014155">
    <property type="component" value="Unassembled WGS sequence"/>
</dbReference>
<evidence type="ECO:0000313" key="2">
    <source>
        <dbReference type="Proteomes" id="UP000014155"/>
    </source>
</evidence>
<dbReference type="InterPro" id="IPR031325">
    <property type="entry name" value="RHS_repeat"/>
</dbReference>
<dbReference type="EMBL" id="AORV01000070">
    <property type="protein sequence ID" value="EMS69249.1"/>
    <property type="molecule type" value="Genomic_DNA"/>
</dbReference>
<dbReference type="InterPro" id="IPR006530">
    <property type="entry name" value="YD"/>
</dbReference>
<dbReference type="InterPro" id="IPR022385">
    <property type="entry name" value="Rhs_assc_core"/>
</dbReference>
<dbReference type="Pfam" id="PF05593">
    <property type="entry name" value="RHS_repeat"/>
    <property type="match status" value="4"/>
</dbReference>
<reference evidence="1 2" key="1">
    <citation type="journal article" date="2013" name="Genome Announc.">
        <title>Draft Genome Sequence of the Cellulolytic, Mesophilic, Anaerobic Bacterium Clostridium termitidis Strain CT1112 (DSM 5398).</title>
        <authorList>
            <person name="Lal S."/>
            <person name="Ramachandran U."/>
            <person name="Zhang X."/>
            <person name="Munir R."/>
            <person name="Sparling R."/>
            <person name="Levin D.B."/>
        </authorList>
    </citation>
    <scope>NUCLEOTIDE SEQUENCE [LARGE SCALE GENOMIC DNA]</scope>
    <source>
        <strain evidence="1 2">CT1112</strain>
    </source>
</reference>
<sequence>MKNIQNHLIKIFILLVIFITLMPFKSANAETLEEQLNNLVGPKQQYSTMLSPAYLRNNENEVSVDPQSGSLTLKQTDYVLPGRNGLDLKVERIYKNDTSNVHEMRAYYSGGALVDYIYSDVTTSSFYENRYNLGVGWRFSFPTIENRQNSDGSSFKYLHTESGDIYRLVGPTVVEGINTYTLENHTVKDLDVKEDASYNNGQYQSKYVMIEKNGNKTYFDSDGRILSIIDRYSNTIKFEYSAISYTIDGYTRVRTVITKITDTVGRIVNIQYKEDPNFTVIKNPDGSISGDLQGKFQVIIYLPDSTPNDLTDNKKIIYDKSGLLYSSTSLHNIRERIQRVYDTDGNLKYHYWFDQPDLGFTYNNGSSYSVTNRYDILNQIDYCKSNKLTRFVYGTYTKQLSSWGSMQYRKITQMQDLSKTGFDDTKTNYWDKYICDIKDKTTYSYTNEPDGYGYSGYNGYDDNYLKNTYRYYSEVTDMRGAKNKYTYDGLGETINVESRGNDHKIVSTTTYDTNKLPQRNESLEYNVVNGQASGTPVKKVEDYVYDPFGNLTQYSGPSYRDSNGKLTGNTYTTPEGTTVNEHTVVYTYATDQYHALTSKTWKKDAITTSRIAYTVDLNGNITQEKKVHTENGTDKSILTDYLYDSYGNMTQSKCHYSDNTNNTYTENYEYAVDADGVDQKGAYLTKQYSIVDGKDISTKYTYDFYTGNKMADIDAKGNSTGYSYDVLERLIQIKYPDNTTKSYQYIDNYYSNSAVWFIDQLNYYFRYTYDIFGNLVEYENLNTAGTKLQFQYDSNGNKIKEIDALGHSTRYEYDSANRLTKKSFWENDTAQKSFMTLAYTTGYDSNTPLLLNVIDEEGYIRKYYYDILNRLVKEDATPDKSNYYSKVYSYDYSGNETSIKDARNNTINYTYDDLNRRIKQADALFNSTSYSYDAEDKLIMQSNALGVSTYWEYDGLGRLVREKAPATDGTVAVTRYVYDENGNKVKVISPKYYESAKDTPELVTSMTGISYTYDIMDRLQSTLSPEGNVLEYRKYDSNGNVRKVVDGLRYNGNIDTSSGSTYYYDTFNRVTQETNAAGGNTYYVYDAVGNLIKKTDAKGYITIYSYNPDRTISKITYPDTGAVEYTYDKIGNMLTTKDQRGNTTNYTYNGFKKILTIKDPYNYTIENGYDENGNLKSVKDKKGSYSYFEYDADNRLKQKRVPLELNGSNIIYSIENYDYDVVGNIKTKTTTGTEDATSSRIFNYTYYNNNLLNAVIDNAGRSETYYYDKNSNKIKTVTLRSGGLYDICKYEYDNRDRLIKSINLMDETSIFNTANITNISVIRDSEYTGKIQLITGYEYDLLGNKTKVIDPRAYGYLVSDTINRDKYATRYTYDALNRLEKVYKKYNGADVYTQYYYDANGNKTAERNERGNYTYFTYDTMNRLKTVKDALSNTLMYGYDLCSNKITVTNASNNTFTYGYDKLNRLETITGPDNVIITKNIYDANGNVIKKIDAKGYLSGSDDTARYGTVYTYDRANRLVMVIDPEIKALNDSTKYSFKYEYNKYNQKTIEINALGQVTYYKYSTAGNLQKVTDALGISTEYTYDNIGNMLSMKDGRGKITNYNYGAFGVLLSNTNAENRTISYKYDLALNKTQMLDRNGNETLFSYDSRNLILSRSVTQTGDSVSYSYNEVGSISSMTDTSGTSTYGYDTVDRVLQINKNGVFQLGYTYDALGNILTVKDKKGFVTTYTYDKSNRMKTVSYTILGTAKTTAYNYDVNGNRQSVMYAGGVTEEYTYDKNNRLKTLINKRPEGSAISSYTYTYDMAGNQKSKTDSYGTTNYTYDSDGRILEVQMPGKTTVYAYDAVGNRISLNETYTSDQGSGYTDQASGSELKYSAKHSEYVYSDSNTLLKIIEYMKDSSGNVVLQKSINYWYDYNGNQIYQSSEFESAANTSLAEDFDVTVSGAATAESAADNIETGAYSYDGFNRLVKVDTIKGSARTITEFIYDGTDLRVKKTVKKSTSGYRPEVTNYQYDRQYVILETDDSNNVKARYIRGINYIARIDPANKQSYFLFNGHGDVVHTVSEAGVVENNYEYDIFGTPTLTIEQYPCAIRYAGEFYDSETGLYYLRARYYDCYIARFISEDTYRGKANDPLSLNLYTYCHNEPVMYIDPTGHTDAYLTDLAKASKGTVVWDSKNKVAVVTVNGVKKELKVSDYKNLNGKIVIDNNQFDAMFTKTYKDTSYKSTIDTTVKNGQITATQYVKDSKVTVQTKTLSSITSTYIPTYNLSGNANQGAGNAKISKPDNIKQSGGAIAPTMAPPKAIPIPNPFLLAAEIIVINLFTPTVVSGGDLTPEQVLQDKLIEKARVDALTITEETNPDRGTTIYRYTNKYDRQSLTPAPADAIVVRKGIPQAKGVDDFTLSFSTNPGAGWVTTVEAVNSTGYLIAIQDTTNHVSIIPNPEVESIYGTMKDWRDSYNNANTEPHFYTKILNAISTRIK</sequence>
<dbReference type="RefSeq" id="WP_004630736.1">
    <property type="nucleotide sequence ID" value="NZ_AORV01000070.1"/>
</dbReference>
<organism evidence="1 2">
    <name type="scientific">Ruminiclostridium cellobioparum subsp. termitidis CT1112</name>
    <dbReference type="NCBI Taxonomy" id="1195236"/>
    <lineage>
        <taxon>Bacteria</taxon>
        <taxon>Bacillati</taxon>
        <taxon>Bacillota</taxon>
        <taxon>Clostridia</taxon>
        <taxon>Eubacteriales</taxon>
        <taxon>Oscillospiraceae</taxon>
        <taxon>Ruminiclostridium</taxon>
    </lineage>
</organism>
<dbReference type="NCBIfam" id="TIGR03696">
    <property type="entry name" value="Rhs_assc_core"/>
    <property type="match status" value="1"/>
</dbReference>
<dbReference type="InterPro" id="IPR050708">
    <property type="entry name" value="T6SS_VgrG/RHS"/>
</dbReference>
<dbReference type="eggNOG" id="COG3209">
    <property type="taxonomic scope" value="Bacteria"/>
</dbReference>
<accession>S0FJE8</accession>
<dbReference type="NCBIfam" id="TIGR01643">
    <property type="entry name" value="YD_repeat_2x"/>
    <property type="match status" value="8"/>
</dbReference>
<keyword evidence="2" id="KW-1185">Reference proteome</keyword>
<dbReference type="Gene3D" id="2.180.10.10">
    <property type="entry name" value="RHS repeat-associated core"/>
    <property type="match status" value="5"/>
</dbReference>
<protein>
    <submittedName>
        <fullName evidence="1">RHS repeat-associated core domain-containing protein</fullName>
    </submittedName>
</protein>